<dbReference type="CDD" id="cd03801">
    <property type="entry name" value="GT4_PimA-like"/>
    <property type="match status" value="1"/>
</dbReference>
<dbReference type="Proteomes" id="UP001595974">
    <property type="component" value="Unassembled WGS sequence"/>
</dbReference>
<dbReference type="EC" id="2.4.-.-" evidence="3"/>
<comment type="caution">
    <text evidence="3">The sequence shown here is derived from an EMBL/GenBank/DDBJ whole genome shotgun (WGS) entry which is preliminary data.</text>
</comment>
<evidence type="ECO:0000313" key="3">
    <source>
        <dbReference type="EMBL" id="MFC5768689.1"/>
    </source>
</evidence>
<accession>A0ABW1ANN3</accession>
<reference evidence="4" key="1">
    <citation type="journal article" date="2019" name="Int. J. Syst. Evol. Microbiol.">
        <title>The Global Catalogue of Microorganisms (GCM) 10K type strain sequencing project: providing services to taxonomists for standard genome sequencing and annotation.</title>
        <authorList>
            <consortium name="The Broad Institute Genomics Platform"/>
            <consortium name="The Broad Institute Genome Sequencing Center for Infectious Disease"/>
            <person name="Wu L."/>
            <person name="Ma J."/>
        </authorList>
    </citation>
    <scope>NUCLEOTIDE SEQUENCE [LARGE SCALE GENOMIC DNA]</scope>
    <source>
        <strain evidence="4">SHR3</strain>
    </source>
</reference>
<feature type="domain" description="Glycosyltransferase subfamily 4-like N-terminal" evidence="2">
    <location>
        <begin position="37"/>
        <end position="199"/>
    </location>
</feature>
<proteinExistence type="predicted"/>
<evidence type="ECO:0000259" key="1">
    <source>
        <dbReference type="Pfam" id="PF00534"/>
    </source>
</evidence>
<keyword evidence="3" id="KW-0328">Glycosyltransferase</keyword>
<keyword evidence="4" id="KW-1185">Reference proteome</keyword>
<dbReference type="GO" id="GO:0016757">
    <property type="term" value="F:glycosyltransferase activity"/>
    <property type="evidence" value="ECO:0007669"/>
    <property type="project" value="UniProtKB-KW"/>
</dbReference>
<dbReference type="EMBL" id="JBHSOG010000014">
    <property type="protein sequence ID" value="MFC5768689.1"/>
    <property type="molecule type" value="Genomic_DNA"/>
</dbReference>
<keyword evidence="3" id="KW-0808">Transferase</keyword>
<gene>
    <name evidence="3" type="ORF">ACFPTN_04835</name>
</gene>
<protein>
    <submittedName>
        <fullName evidence="3">Glycosyltransferase family 4 protein</fullName>
        <ecNumber evidence="3">2.4.-.-</ecNumber>
    </submittedName>
</protein>
<dbReference type="InterPro" id="IPR001296">
    <property type="entry name" value="Glyco_trans_1"/>
</dbReference>
<evidence type="ECO:0000313" key="4">
    <source>
        <dbReference type="Proteomes" id="UP001595974"/>
    </source>
</evidence>
<dbReference type="InterPro" id="IPR028098">
    <property type="entry name" value="Glyco_trans_4-like_N"/>
</dbReference>
<dbReference type="Pfam" id="PF00534">
    <property type="entry name" value="Glycos_transf_1"/>
    <property type="match status" value="1"/>
</dbReference>
<dbReference type="Pfam" id="PF13439">
    <property type="entry name" value="Glyco_transf_4"/>
    <property type="match status" value="1"/>
</dbReference>
<dbReference type="SUPFAM" id="SSF53756">
    <property type="entry name" value="UDP-Glycosyltransferase/glycogen phosphorylase"/>
    <property type="match status" value="1"/>
</dbReference>
<dbReference type="PANTHER" id="PTHR12526">
    <property type="entry name" value="GLYCOSYLTRANSFERASE"/>
    <property type="match status" value="1"/>
</dbReference>
<name>A0ABW1ANN3_9RHOO</name>
<feature type="domain" description="Glycosyl transferase family 1" evidence="1">
    <location>
        <begin position="227"/>
        <end position="378"/>
    </location>
</feature>
<dbReference type="Gene3D" id="3.40.50.2000">
    <property type="entry name" value="Glycogen Phosphorylase B"/>
    <property type="match status" value="2"/>
</dbReference>
<organism evidence="3 4">
    <name type="scientific">Thauera sinica</name>
    <dbReference type="NCBI Taxonomy" id="2665146"/>
    <lineage>
        <taxon>Bacteria</taxon>
        <taxon>Pseudomonadati</taxon>
        <taxon>Pseudomonadota</taxon>
        <taxon>Betaproteobacteria</taxon>
        <taxon>Rhodocyclales</taxon>
        <taxon>Zoogloeaceae</taxon>
        <taxon>Thauera</taxon>
    </lineage>
</organism>
<sequence length="415" mass="44783">MHVAIAGPIAVADLKSMLGSRIDGLPAGYDGAPFMGSLVQELIERGHTVTGITLDASLPLRTDGVVRYSQGPLSLSICPCRPRAWMPNGRRPGRIVDFFAYERRLIEAELRRVMPDIVHAHWAYEFALAGLAADLPMLVTLHDDPGVVLKHTRSPYRAFRLLMAHRAMRKARHITAPSDYLATALGTHCGSPIAIVPNPLAAYVMDRAKVKPAPQSRRLAMICNGWARLKNPELGIAGFQRFRATAPEAELHLYGHGFGPGGEANQWAQSHGLADGCVFHGPTPHRELMDQLASMDVLLHPSREESFGVVVAEAMCLGLNVVAGRSSGAVPWVLSCAEEGGSTPGQASSAGILVDVESSESIANGIASVFSDGRYAARSKAGMQKALRRFSPKAVADAYQVRYESVLRETRGGRR</sequence>
<dbReference type="RefSeq" id="WP_096448391.1">
    <property type="nucleotide sequence ID" value="NZ_JBHSOG010000014.1"/>
</dbReference>
<evidence type="ECO:0000259" key="2">
    <source>
        <dbReference type="Pfam" id="PF13439"/>
    </source>
</evidence>